<keyword evidence="5" id="KW-0328">Glycosyltransferase</keyword>
<dbReference type="InterPro" id="IPR002213">
    <property type="entry name" value="UDP_glucos_trans"/>
</dbReference>
<dbReference type="PANTHER" id="PTHR48049">
    <property type="entry name" value="GLYCOSYLTRANSFERASE"/>
    <property type="match status" value="1"/>
</dbReference>
<evidence type="ECO:0000256" key="1">
    <source>
        <dbReference type="ARBA" id="ARBA00004935"/>
    </source>
</evidence>
<dbReference type="InterPro" id="IPR050481">
    <property type="entry name" value="UDP-glycosyltransf_plant"/>
</dbReference>
<protein>
    <recommendedName>
        <fullName evidence="6">Glycosyltransferase</fullName>
        <ecNumber evidence="6">2.4.1.-</ecNumber>
    </recommendedName>
</protein>
<dbReference type="Gene3D" id="3.40.50.2000">
    <property type="entry name" value="Glycogen Phosphorylase B"/>
    <property type="match status" value="2"/>
</dbReference>
<evidence type="ECO:0000256" key="5">
    <source>
        <dbReference type="RuleBase" id="RU003718"/>
    </source>
</evidence>
<evidence type="ECO:0000256" key="4">
    <source>
        <dbReference type="ARBA" id="ARBA00047606"/>
    </source>
</evidence>
<comment type="caution">
    <text evidence="7">The sequence shown here is derived from an EMBL/GenBank/DDBJ whole genome shotgun (WGS) entry which is preliminary data.</text>
</comment>
<organism evidence="7 8">
    <name type="scientific">Hevea brasiliensis</name>
    <name type="common">Para rubber tree</name>
    <name type="synonym">Siphonia brasiliensis</name>
    <dbReference type="NCBI Taxonomy" id="3981"/>
    <lineage>
        <taxon>Eukaryota</taxon>
        <taxon>Viridiplantae</taxon>
        <taxon>Streptophyta</taxon>
        <taxon>Embryophyta</taxon>
        <taxon>Tracheophyta</taxon>
        <taxon>Spermatophyta</taxon>
        <taxon>Magnoliopsida</taxon>
        <taxon>eudicotyledons</taxon>
        <taxon>Gunneridae</taxon>
        <taxon>Pentapetalae</taxon>
        <taxon>rosids</taxon>
        <taxon>fabids</taxon>
        <taxon>Malpighiales</taxon>
        <taxon>Euphorbiaceae</taxon>
        <taxon>Crotonoideae</taxon>
        <taxon>Micrandreae</taxon>
        <taxon>Hevea</taxon>
    </lineage>
</organism>
<dbReference type="PANTHER" id="PTHR48049:SF167">
    <property type="entry name" value="GLYCOSYLTRANSFERASE"/>
    <property type="match status" value="1"/>
</dbReference>
<evidence type="ECO:0000256" key="6">
    <source>
        <dbReference type="RuleBase" id="RU362057"/>
    </source>
</evidence>
<sequence>MADQQSFHIAMYPWFALGHLTSFLHISNKLAQRGHKISFLLPPKTKPKFEPFNRFPDLITFIPIKVPDVEGLPPGTETTNDVPFPLHSLLMTAMDLTKPIIEAYLCDLKPHFVFFDFTYWLPEVSGRLGIKSVHYCTISPATVGYLISPERKLLEKSSTEADLMKPPPSFPPSSIKLHSHEARGLAATAAKKCGSGISFLVRQLLSFSGSDAISFKACTEMEGPFCKYIEKQFDKPVILAGPVVPEPPNSVLDEHIANFLDRFEAESVVFCAFGSECILDKNQFQELILGLELTGLPFLAALKAPIGAETIDSALPEGFSDRVKGRGFVYGNWIQQQLILKHHSVGCFVTHCGSGSLSEALINKCQLVLLPNVGDQIINARLMGGDLKVGVEVEKGEEDGLFTRDGVCKAVKAVTDDDSEVQKEVRTNHTKWREFLSSERLEDSYIDGFIQKLHALLG</sequence>
<gene>
    <name evidence="7" type="ORF">P3X46_020251</name>
</gene>
<dbReference type="Pfam" id="PF00201">
    <property type="entry name" value="UDPGT"/>
    <property type="match status" value="1"/>
</dbReference>
<keyword evidence="8" id="KW-1185">Reference proteome</keyword>
<comment type="pathway">
    <text evidence="1">Pigment biosynthesis; anthocyanin biosynthesis.</text>
</comment>
<proteinExistence type="inferred from homology"/>
<evidence type="ECO:0000256" key="3">
    <source>
        <dbReference type="ARBA" id="ARBA00022679"/>
    </source>
</evidence>
<dbReference type="EMBL" id="JARPOI010000011">
    <property type="protein sequence ID" value="KAJ9168760.1"/>
    <property type="molecule type" value="Genomic_DNA"/>
</dbReference>
<comment type="similarity">
    <text evidence="2 5">Belongs to the UDP-glycosyltransferase family.</text>
</comment>
<dbReference type="CDD" id="cd03784">
    <property type="entry name" value="GT1_Gtf-like"/>
    <property type="match status" value="1"/>
</dbReference>
<evidence type="ECO:0000256" key="2">
    <source>
        <dbReference type="ARBA" id="ARBA00009995"/>
    </source>
</evidence>
<keyword evidence="3 5" id="KW-0808">Transferase</keyword>
<comment type="catalytic activity">
    <reaction evidence="4">
        <text>an anthocyanidin + UDP-alpha-D-glucose + H(+) = an anthocyanidin 3-O-beta-D-glucoside + UDP</text>
        <dbReference type="Rhea" id="RHEA:20093"/>
        <dbReference type="ChEBI" id="CHEBI:15378"/>
        <dbReference type="ChEBI" id="CHEBI:16307"/>
        <dbReference type="ChEBI" id="CHEBI:58223"/>
        <dbReference type="ChEBI" id="CHEBI:58885"/>
        <dbReference type="ChEBI" id="CHEBI:143576"/>
        <dbReference type="EC" id="2.4.1.115"/>
    </reaction>
</comment>
<dbReference type="PROSITE" id="PS00375">
    <property type="entry name" value="UDPGT"/>
    <property type="match status" value="1"/>
</dbReference>
<evidence type="ECO:0000313" key="8">
    <source>
        <dbReference type="Proteomes" id="UP001174677"/>
    </source>
</evidence>
<dbReference type="EC" id="2.4.1.-" evidence="6"/>
<name>A0ABQ9LPE2_HEVBR</name>
<dbReference type="SUPFAM" id="SSF53756">
    <property type="entry name" value="UDP-Glycosyltransferase/glycogen phosphorylase"/>
    <property type="match status" value="1"/>
</dbReference>
<dbReference type="Proteomes" id="UP001174677">
    <property type="component" value="Chromosome 11"/>
</dbReference>
<reference evidence="7" key="1">
    <citation type="journal article" date="2023" name="Plant Biotechnol. J.">
        <title>Chromosome-level wild Hevea brasiliensis genome provides new tools for genomic-assisted breeding and valuable loci to elevate rubber yield.</title>
        <authorList>
            <person name="Cheng H."/>
            <person name="Song X."/>
            <person name="Hu Y."/>
            <person name="Wu T."/>
            <person name="Yang Q."/>
            <person name="An Z."/>
            <person name="Feng S."/>
            <person name="Deng Z."/>
            <person name="Wu W."/>
            <person name="Zeng X."/>
            <person name="Tu M."/>
            <person name="Wang X."/>
            <person name="Huang H."/>
        </authorList>
    </citation>
    <scope>NUCLEOTIDE SEQUENCE</scope>
    <source>
        <strain evidence="7">MT/VB/25A 57/8</strain>
    </source>
</reference>
<evidence type="ECO:0000313" key="7">
    <source>
        <dbReference type="EMBL" id="KAJ9168760.1"/>
    </source>
</evidence>
<dbReference type="InterPro" id="IPR035595">
    <property type="entry name" value="UDP_glycos_trans_CS"/>
</dbReference>
<accession>A0ABQ9LPE2</accession>